<dbReference type="Proteomes" id="UP000192042">
    <property type="component" value="Chromosome I"/>
</dbReference>
<dbReference type="SUPFAM" id="SSF53901">
    <property type="entry name" value="Thiolase-like"/>
    <property type="match status" value="1"/>
</dbReference>
<evidence type="ECO:0000313" key="3">
    <source>
        <dbReference type="Proteomes" id="UP000192042"/>
    </source>
</evidence>
<feature type="domain" description="Beta-ketoacyl synthase-like N-terminal" evidence="1">
    <location>
        <begin position="38"/>
        <end position="195"/>
    </location>
</feature>
<evidence type="ECO:0000313" key="2">
    <source>
        <dbReference type="EMBL" id="SLM46831.1"/>
    </source>
</evidence>
<dbReference type="GO" id="GO:0016746">
    <property type="term" value="F:acyltransferase activity"/>
    <property type="evidence" value="ECO:0007669"/>
    <property type="project" value="InterPro"/>
</dbReference>
<sequence>MNVDVLGIGILGPGLEDWPAARSILTGLMPHTVRPTVKPIPHILPNVERRRSSEAARLTIKVADDALTMSDLPRDEVATVFTSSDGDGDITDKICESMAGSPGGVSPTLFHNSVYNAPAGYWSIGTGSRRSSTSLCAFDYSFAAGLLEAAAHTTIEQEAVLLVGYDLPFPEPLRAVRNVAHSLAVAFVLAPPRYGASLMRWWIELESPRPQTGIPDAIDRAVHANPMARSFPLLSVLASGQPQSIVLDYSNEQSLVVACEA</sequence>
<dbReference type="OrthoDB" id="9798676at2"/>
<dbReference type="KEGG" id="nja:NSJP_0659"/>
<dbReference type="AlphaFoldDB" id="A0A1W1I1H0"/>
<dbReference type="EMBL" id="LT828648">
    <property type="protein sequence ID" value="SLM46831.1"/>
    <property type="molecule type" value="Genomic_DNA"/>
</dbReference>
<dbReference type="RefSeq" id="WP_080885452.1">
    <property type="nucleotide sequence ID" value="NZ_LT828648.1"/>
</dbReference>
<evidence type="ECO:0000259" key="1">
    <source>
        <dbReference type="Pfam" id="PF13723"/>
    </source>
</evidence>
<gene>
    <name evidence="2" type="ORF">NSJP_0659</name>
</gene>
<name>A0A1W1I1H0_9BACT</name>
<keyword evidence="3" id="KW-1185">Reference proteome</keyword>
<dbReference type="InterPro" id="IPR014030">
    <property type="entry name" value="Ketoacyl_synth_N"/>
</dbReference>
<reference evidence="2 3" key="1">
    <citation type="submission" date="2017-03" db="EMBL/GenBank/DDBJ databases">
        <authorList>
            <person name="Afonso C.L."/>
            <person name="Miller P.J."/>
            <person name="Scott M.A."/>
            <person name="Spackman E."/>
            <person name="Goraichik I."/>
            <person name="Dimitrov K.M."/>
            <person name="Suarez D.L."/>
            <person name="Swayne D.E."/>
        </authorList>
    </citation>
    <scope>NUCLEOTIDE SEQUENCE [LARGE SCALE GENOMIC DNA]</scope>
    <source>
        <strain evidence="2">Genome sequencing of Nitrospira japonica strain NJ11</strain>
    </source>
</reference>
<accession>A0A1W1I1H0</accession>
<dbReference type="InterPro" id="IPR016039">
    <property type="entry name" value="Thiolase-like"/>
</dbReference>
<dbReference type="Pfam" id="PF13723">
    <property type="entry name" value="Ketoacyl-synt_2"/>
    <property type="match status" value="1"/>
</dbReference>
<proteinExistence type="predicted"/>
<dbReference type="STRING" id="1325564.NSJP_0659"/>
<protein>
    <recommendedName>
        <fullName evidence="1">Beta-ketoacyl synthase-like N-terminal domain-containing protein</fullName>
    </recommendedName>
</protein>
<organism evidence="2 3">
    <name type="scientific">Nitrospira japonica</name>
    <dbReference type="NCBI Taxonomy" id="1325564"/>
    <lineage>
        <taxon>Bacteria</taxon>
        <taxon>Pseudomonadati</taxon>
        <taxon>Nitrospirota</taxon>
        <taxon>Nitrospiria</taxon>
        <taxon>Nitrospirales</taxon>
        <taxon>Nitrospiraceae</taxon>
        <taxon>Nitrospira</taxon>
    </lineage>
</organism>